<dbReference type="Gene3D" id="3.30.465.10">
    <property type="match status" value="1"/>
</dbReference>
<dbReference type="InterPro" id="IPR016167">
    <property type="entry name" value="FAD-bd_PCMH_sub1"/>
</dbReference>
<keyword evidence="2" id="KW-0274">FAD</keyword>
<dbReference type="Pfam" id="PF03450">
    <property type="entry name" value="CO_deh_flav_C"/>
    <property type="match status" value="1"/>
</dbReference>
<dbReference type="InterPro" id="IPR005107">
    <property type="entry name" value="CO_DH_flav_C"/>
</dbReference>
<accession>A0ABP4IG15</accession>
<gene>
    <name evidence="5" type="ORF">GCM10009613_22640</name>
</gene>
<dbReference type="Pfam" id="PF00941">
    <property type="entry name" value="FAD_binding_5"/>
    <property type="match status" value="1"/>
</dbReference>
<dbReference type="InterPro" id="IPR016166">
    <property type="entry name" value="FAD-bd_PCMH"/>
</dbReference>
<dbReference type="InterPro" id="IPR051312">
    <property type="entry name" value="Diverse_Substr_Oxidored"/>
</dbReference>
<dbReference type="SUPFAM" id="SSF56176">
    <property type="entry name" value="FAD-binding/transporter-associated domain-like"/>
    <property type="match status" value="1"/>
</dbReference>
<evidence type="ECO:0000259" key="4">
    <source>
        <dbReference type="PROSITE" id="PS51387"/>
    </source>
</evidence>
<proteinExistence type="predicted"/>
<keyword evidence="6" id="KW-1185">Reference proteome</keyword>
<dbReference type="InterPro" id="IPR002346">
    <property type="entry name" value="Mopterin_DH_FAD-bd"/>
</dbReference>
<evidence type="ECO:0000256" key="2">
    <source>
        <dbReference type="ARBA" id="ARBA00022827"/>
    </source>
</evidence>
<dbReference type="PANTHER" id="PTHR42659">
    <property type="entry name" value="XANTHINE DEHYDROGENASE SUBUNIT C-RELATED"/>
    <property type="match status" value="1"/>
</dbReference>
<dbReference type="SUPFAM" id="SSF55447">
    <property type="entry name" value="CO dehydrogenase flavoprotein C-terminal domain-like"/>
    <property type="match status" value="1"/>
</dbReference>
<name>A0ABP4IG15_9PSEU</name>
<sequence>MNHRSYAAPGTLAEALDLLADRPGTRPVAGGTDLVVAARGGKAPLPGSLLALHRIDELRGLHADDAGLTIGAGTSHATLTTDPAVRDRWSALSDASALVGSPATRATGTLGGNLMNASPAMDTGSPLLVLGARIGLRRAGGHRTLPVERFLTGPGRTAAAPDELLTEVTVPAPAPRSGSAYVRLEHRRAMEIAVVGAAAAVTLDPAGRFVAAAVALTAVAPTCLLVPGIGDLLAGRHPDPEALALAGATARASVRPISDVRAGAGYRAAMVAVLVGRALTAAAGRARNAPHIPAGRTA</sequence>
<dbReference type="Proteomes" id="UP001501414">
    <property type="component" value="Unassembled WGS sequence"/>
</dbReference>
<dbReference type="PROSITE" id="PS51387">
    <property type="entry name" value="FAD_PCMH"/>
    <property type="match status" value="1"/>
</dbReference>
<dbReference type="InterPro" id="IPR036318">
    <property type="entry name" value="FAD-bd_PCMH-like_sf"/>
</dbReference>
<evidence type="ECO:0000256" key="1">
    <source>
        <dbReference type="ARBA" id="ARBA00022630"/>
    </source>
</evidence>
<keyword evidence="1" id="KW-0285">Flavoprotein</keyword>
<dbReference type="InterPro" id="IPR016169">
    <property type="entry name" value="FAD-bd_PCMH_sub2"/>
</dbReference>
<feature type="domain" description="FAD-binding PCMH-type" evidence="4">
    <location>
        <begin position="1"/>
        <end position="175"/>
    </location>
</feature>
<dbReference type="EMBL" id="BAAAJK010000007">
    <property type="protein sequence ID" value="GAA1387295.1"/>
    <property type="molecule type" value="Genomic_DNA"/>
</dbReference>
<evidence type="ECO:0000256" key="3">
    <source>
        <dbReference type="ARBA" id="ARBA00023002"/>
    </source>
</evidence>
<dbReference type="PANTHER" id="PTHR42659:SF2">
    <property type="entry name" value="XANTHINE DEHYDROGENASE SUBUNIT C-RELATED"/>
    <property type="match status" value="1"/>
</dbReference>
<dbReference type="Gene3D" id="3.30.390.50">
    <property type="entry name" value="CO dehydrogenase flavoprotein, C-terminal domain"/>
    <property type="match status" value="1"/>
</dbReference>
<keyword evidence="3" id="KW-0560">Oxidoreductase</keyword>
<organism evidence="5 6">
    <name type="scientific">Pseudonocardia kongjuensis</name>
    <dbReference type="NCBI Taxonomy" id="102227"/>
    <lineage>
        <taxon>Bacteria</taxon>
        <taxon>Bacillati</taxon>
        <taxon>Actinomycetota</taxon>
        <taxon>Actinomycetes</taxon>
        <taxon>Pseudonocardiales</taxon>
        <taxon>Pseudonocardiaceae</taxon>
        <taxon>Pseudonocardia</taxon>
    </lineage>
</organism>
<dbReference type="RefSeq" id="WP_344021264.1">
    <property type="nucleotide sequence ID" value="NZ_BAAAJK010000007.1"/>
</dbReference>
<reference evidence="6" key="1">
    <citation type="journal article" date="2019" name="Int. J. Syst. Evol. Microbiol.">
        <title>The Global Catalogue of Microorganisms (GCM) 10K type strain sequencing project: providing services to taxonomists for standard genome sequencing and annotation.</title>
        <authorList>
            <consortium name="The Broad Institute Genomics Platform"/>
            <consortium name="The Broad Institute Genome Sequencing Center for Infectious Disease"/>
            <person name="Wu L."/>
            <person name="Ma J."/>
        </authorList>
    </citation>
    <scope>NUCLEOTIDE SEQUENCE [LARGE SCALE GENOMIC DNA]</scope>
    <source>
        <strain evidence="6">JCM 11896</strain>
    </source>
</reference>
<dbReference type="InterPro" id="IPR036683">
    <property type="entry name" value="CO_DH_flav_C_dom_sf"/>
</dbReference>
<dbReference type="Gene3D" id="3.30.43.10">
    <property type="entry name" value="Uridine Diphospho-n-acetylenolpyruvylglucosamine Reductase, domain 2"/>
    <property type="match status" value="1"/>
</dbReference>
<evidence type="ECO:0000313" key="5">
    <source>
        <dbReference type="EMBL" id="GAA1387295.1"/>
    </source>
</evidence>
<comment type="caution">
    <text evidence="5">The sequence shown here is derived from an EMBL/GenBank/DDBJ whole genome shotgun (WGS) entry which is preliminary data.</text>
</comment>
<evidence type="ECO:0000313" key="6">
    <source>
        <dbReference type="Proteomes" id="UP001501414"/>
    </source>
</evidence>
<dbReference type="SMART" id="SM01092">
    <property type="entry name" value="CO_deh_flav_C"/>
    <property type="match status" value="1"/>
</dbReference>
<protein>
    <submittedName>
        <fullName evidence="5">Xanthine dehydrogenase family protein subunit M</fullName>
    </submittedName>
</protein>